<dbReference type="InterPro" id="IPR007325">
    <property type="entry name" value="KFase/CYL"/>
</dbReference>
<evidence type="ECO:0000313" key="1">
    <source>
        <dbReference type="EMBL" id="GAF97302.1"/>
    </source>
</evidence>
<dbReference type="SUPFAM" id="SSF102198">
    <property type="entry name" value="Putative cyclase"/>
    <property type="match status" value="1"/>
</dbReference>
<organism evidence="1">
    <name type="scientific">marine sediment metagenome</name>
    <dbReference type="NCBI Taxonomy" id="412755"/>
    <lineage>
        <taxon>unclassified sequences</taxon>
        <taxon>metagenomes</taxon>
        <taxon>ecological metagenomes</taxon>
    </lineage>
</organism>
<protein>
    <recommendedName>
        <fullName evidence="2">Cyclase family protein</fullName>
    </recommendedName>
</protein>
<dbReference type="GO" id="GO:0019441">
    <property type="term" value="P:L-tryptophan catabolic process to kynurenine"/>
    <property type="evidence" value="ECO:0007669"/>
    <property type="project" value="InterPro"/>
</dbReference>
<proteinExistence type="predicted"/>
<dbReference type="Gene3D" id="3.50.30.50">
    <property type="entry name" value="Putative cyclase"/>
    <property type="match status" value="1"/>
</dbReference>
<sequence length="219" mass="24540">MKKFVELNHALEDGMKAYPGLPSPKIGAFLDHKASRSRYGGKAEFYIGKVDMVCNISTYLDSPFHRYPDGANLSQIPLKMVAGVPGIVLDAVVSSNHSITFDCKESELRGRAVLIRTGWDQRWGTDSYWEPGPYLAEEFIDLLIHSKATLVGVDFWNVDNTKDLVRPAHTRLLASNILIVEHLCNLSILSRTGFRFYAIPLRIVRGASFPVRAFAEIDE</sequence>
<dbReference type="PANTHER" id="PTHR31118:SF32">
    <property type="entry name" value="KYNURENINE FORMAMIDASE"/>
    <property type="match status" value="1"/>
</dbReference>
<gene>
    <name evidence="1" type="ORF">S01H1_28449</name>
</gene>
<dbReference type="EMBL" id="BARS01017388">
    <property type="protein sequence ID" value="GAF97302.1"/>
    <property type="molecule type" value="Genomic_DNA"/>
</dbReference>
<reference evidence="1" key="1">
    <citation type="journal article" date="2014" name="Front. Microbiol.">
        <title>High frequency of phylogenetically diverse reductive dehalogenase-homologous genes in deep subseafloor sedimentary metagenomes.</title>
        <authorList>
            <person name="Kawai M."/>
            <person name="Futagami T."/>
            <person name="Toyoda A."/>
            <person name="Takaki Y."/>
            <person name="Nishi S."/>
            <person name="Hori S."/>
            <person name="Arai W."/>
            <person name="Tsubouchi T."/>
            <person name="Morono Y."/>
            <person name="Uchiyama I."/>
            <person name="Ito T."/>
            <person name="Fujiyama A."/>
            <person name="Inagaki F."/>
            <person name="Takami H."/>
        </authorList>
    </citation>
    <scope>NUCLEOTIDE SEQUENCE</scope>
    <source>
        <strain evidence="1">Expedition CK06-06</strain>
    </source>
</reference>
<dbReference type="PANTHER" id="PTHR31118">
    <property type="entry name" value="CYCLASE-LIKE PROTEIN 2"/>
    <property type="match status" value="1"/>
</dbReference>
<evidence type="ECO:0008006" key="2">
    <source>
        <dbReference type="Google" id="ProtNLM"/>
    </source>
</evidence>
<dbReference type="GO" id="GO:0004061">
    <property type="term" value="F:arylformamidase activity"/>
    <property type="evidence" value="ECO:0007669"/>
    <property type="project" value="InterPro"/>
</dbReference>
<accession>X0UAB8</accession>
<name>X0UAB8_9ZZZZ</name>
<comment type="caution">
    <text evidence="1">The sequence shown here is derived from an EMBL/GenBank/DDBJ whole genome shotgun (WGS) entry which is preliminary data.</text>
</comment>
<dbReference type="AlphaFoldDB" id="X0UAB8"/>
<dbReference type="InterPro" id="IPR037175">
    <property type="entry name" value="KFase_sf"/>
</dbReference>
<dbReference type="Pfam" id="PF04199">
    <property type="entry name" value="Cyclase"/>
    <property type="match status" value="1"/>
</dbReference>